<accession>A0AAW0WFK5</accession>
<evidence type="ECO:0000256" key="2">
    <source>
        <dbReference type="SAM" id="SignalP"/>
    </source>
</evidence>
<proteinExistence type="predicted"/>
<gene>
    <name evidence="3" type="ORF">OTU49_008316</name>
</gene>
<feature type="region of interest" description="Disordered" evidence="1">
    <location>
        <begin position="134"/>
        <end position="155"/>
    </location>
</feature>
<dbReference type="AlphaFoldDB" id="A0AAW0WFK5"/>
<keyword evidence="2" id="KW-0732">Signal</keyword>
<comment type="caution">
    <text evidence="3">The sequence shown here is derived from an EMBL/GenBank/DDBJ whole genome shotgun (WGS) entry which is preliminary data.</text>
</comment>
<evidence type="ECO:0000313" key="3">
    <source>
        <dbReference type="EMBL" id="KAK8729785.1"/>
    </source>
</evidence>
<feature type="chain" id="PRO_5043385002" evidence="2">
    <location>
        <begin position="21"/>
        <end position="155"/>
    </location>
</feature>
<dbReference type="EMBL" id="JARKIK010000066">
    <property type="protein sequence ID" value="KAK8729785.1"/>
    <property type="molecule type" value="Genomic_DNA"/>
</dbReference>
<sequence length="155" mass="15826">MGVMVLRFLLPVFLLGLVGGAPDKLHAEDAGHSSLHTTGHSSSASTPGGTSFPVGAVSPQQSDTVRPIESTPVSSSSIDSDHKSSIPVEYNFPVAQNSVVLGAQSISPSLQAAVGNAPSLVQTYSAPAISPPSQLYSVQAPSHDTPSQAFYGQDG</sequence>
<feature type="non-terminal residue" evidence="3">
    <location>
        <position position="155"/>
    </location>
</feature>
<feature type="region of interest" description="Disordered" evidence="1">
    <location>
        <begin position="29"/>
        <end position="83"/>
    </location>
</feature>
<organism evidence="3 4">
    <name type="scientific">Cherax quadricarinatus</name>
    <name type="common">Australian red claw crayfish</name>
    <dbReference type="NCBI Taxonomy" id="27406"/>
    <lineage>
        <taxon>Eukaryota</taxon>
        <taxon>Metazoa</taxon>
        <taxon>Ecdysozoa</taxon>
        <taxon>Arthropoda</taxon>
        <taxon>Crustacea</taxon>
        <taxon>Multicrustacea</taxon>
        <taxon>Malacostraca</taxon>
        <taxon>Eumalacostraca</taxon>
        <taxon>Eucarida</taxon>
        <taxon>Decapoda</taxon>
        <taxon>Pleocyemata</taxon>
        <taxon>Astacidea</taxon>
        <taxon>Parastacoidea</taxon>
        <taxon>Parastacidae</taxon>
        <taxon>Cherax</taxon>
    </lineage>
</organism>
<feature type="signal peptide" evidence="2">
    <location>
        <begin position="1"/>
        <end position="20"/>
    </location>
</feature>
<reference evidence="3 4" key="1">
    <citation type="journal article" date="2024" name="BMC Genomics">
        <title>Genome assembly of redclaw crayfish (Cherax quadricarinatus) provides insights into its immune adaptation and hypoxia tolerance.</title>
        <authorList>
            <person name="Liu Z."/>
            <person name="Zheng J."/>
            <person name="Li H."/>
            <person name="Fang K."/>
            <person name="Wang S."/>
            <person name="He J."/>
            <person name="Zhou D."/>
            <person name="Weng S."/>
            <person name="Chi M."/>
            <person name="Gu Z."/>
            <person name="He J."/>
            <person name="Li F."/>
            <person name="Wang M."/>
        </authorList>
    </citation>
    <scope>NUCLEOTIDE SEQUENCE [LARGE SCALE GENOMIC DNA]</scope>
    <source>
        <strain evidence="3">ZL_2023a</strain>
    </source>
</reference>
<protein>
    <submittedName>
        <fullName evidence="3">Uncharacterized protein</fullName>
    </submittedName>
</protein>
<dbReference type="Proteomes" id="UP001445076">
    <property type="component" value="Unassembled WGS sequence"/>
</dbReference>
<keyword evidence="4" id="KW-1185">Reference proteome</keyword>
<evidence type="ECO:0000256" key="1">
    <source>
        <dbReference type="SAM" id="MobiDB-lite"/>
    </source>
</evidence>
<name>A0AAW0WFK5_CHEQU</name>
<evidence type="ECO:0000313" key="4">
    <source>
        <dbReference type="Proteomes" id="UP001445076"/>
    </source>
</evidence>
<feature type="compositionally biased region" description="Low complexity" evidence="1">
    <location>
        <begin position="32"/>
        <end position="51"/>
    </location>
</feature>